<dbReference type="GO" id="GO:0005886">
    <property type="term" value="C:plasma membrane"/>
    <property type="evidence" value="ECO:0007669"/>
    <property type="project" value="TreeGrafter"/>
</dbReference>
<protein>
    <submittedName>
        <fullName evidence="2">Uncharacterized protein</fullName>
    </submittedName>
</protein>
<evidence type="ECO:0000313" key="2">
    <source>
        <dbReference type="EMBL" id="WVY99151.1"/>
    </source>
</evidence>
<name>A0AAQ3MY37_VIGMU</name>
<dbReference type="EMBL" id="CP144692">
    <property type="protein sequence ID" value="WVY99151.1"/>
    <property type="molecule type" value="Genomic_DNA"/>
</dbReference>
<keyword evidence="3" id="KW-1185">Reference proteome</keyword>
<dbReference type="AlphaFoldDB" id="A0AAQ3MY37"/>
<reference evidence="2 3" key="1">
    <citation type="journal article" date="2023" name="Life. Sci Alliance">
        <title>Evolutionary insights into 3D genome organization and epigenetic landscape of Vigna mungo.</title>
        <authorList>
            <person name="Junaid A."/>
            <person name="Singh B."/>
            <person name="Bhatia S."/>
        </authorList>
    </citation>
    <scope>NUCLEOTIDE SEQUENCE [LARGE SCALE GENOMIC DNA]</scope>
    <source>
        <strain evidence="2">Urdbean</strain>
    </source>
</reference>
<comment type="subunit">
    <text evidence="1">Homodimer and heterodimers.</text>
</comment>
<organism evidence="2 3">
    <name type="scientific">Vigna mungo</name>
    <name type="common">Black gram</name>
    <name type="synonym">Phaseolus mungo</name>
    <dbReference type="NCBI Taxonomy" id="3915"/>
    <lineage>
        <taxon>Eukaryota</taxon>
        <taxon>Viridiplantae</taxon>
        <taxon>Streptophyta</taxon>
        <taxon>Embryophyta</taxon>
        <taxon>Tracheophyta</taxon>
        <taxon>Spermatophyta</taxon>
        <taxon>Magnoliopsida</taxon>
        <taxon>eudicotyledons</taxon>
        <taxon>Gunneridae</taxon>
        <taxon>Pentapetalae</taxon>
        <taxon>rosids</taxon>
        <taxon>fabids</taxon>
        <taxon>Fabales</taxon>
        <taxon>Fabaceae</taxon>
        <taxon>Papilionoideae</taxon>
        <taxon>50 kb inversion clade</taxon>
        <taxon>NPAAA clade</taxon>
        <taxon>indigoferoid/millettioid clade</taxon>
        <taxon>Phaseoleae</taxon>
        <taxon>Vigna</taxon>
    </lineage>
</organism>
<dbReference type="InterPro" id="IPR045009">
    <property type="entry name" value="CASPL-5"/>
</dbReference>
<evidence type="ECO:0000313" key="3">
    <source>
        <dbReference type="Proteomes" id="UP001374535"/>
    </source>
</evidence>
<dbReference type="Proteomes" id="UP001374535">
    <property type="component" value="Chromosome 9"/>
</dbReference>
<gene>
    <name evidence="2" type="ORF">V8G54_031302</name>
</gene>
<proteinExistence type="predicted"/>
<dbReference type="PANTHER" id="PTHR32021">
    <property type="entry name" value="CASP-LIKE PROTEIN 5B3"/>
    <property type="match status" value="1"/>
</dbReference>
<accession>A0AAQ3MY37</accession>
<sequence>MHLQATEAVLFGHTFDYCHLPTLTSLLSLSNLTSSFPCPVLPVTGTLPTQISISLLPFWPLRILDLEGKMRDFPGTPGTVLGLALRISQFVFAAGSIASMATTSSFFNFTAFCTDGILETHYLRVSQPFVVDSVSYLWKFVIVVGKWDLGNLIFMKLSNHNFDLTEGVLGNRGFEWDVIQDQLVHGADQSLQVSCISPMEIILSRMIIGMELGLKVRIRLGSVLAKEGWMSVVKPFLSVLFSH</sequence>
<evidence type="ECO:0000256" key="1">
    <source>
        <dbReference type="ARBA" id="ARBA00011489"/>
    </source>
</evidence>
<dbReference type="PANTHER" id="PTHR32021:SF5">
    <property type="entry name" value="CASP-LIKE PROTEIN 5B3"/>
    <property type="match status" value="1"/>
</dbReference>